<sequence>MQKRKWTYEERQLWIKAKNKPFPLFYYNKEDSAIFIRKRYGIAWTLNWGNPWSYIIMMI</sequence>
<comment type="caution">
    <text evidence="2">The sequence shown here is derived from an EMBL/GenBank/DDBJ whole genome shotgun (WGS) entry which is preliminary data.</text>
</comment>
<dbReference type="Pfam" id="PF19124">
    <property type="entry name" value="DUF5808"/>
    <property type="match status" value="1"/>
</dbReference>
<dbReference type="InterPro" id="IPR043831">
    <property type="entry name" value="DUF5808"/>
</dbReference>
<accession>A0A926EME9</accession>
<organism evidence="2 3">
    <name type="scientific">Zhenhengia yiwuensis</name>
    <dbReference type="NCBI Taxonomy" id="2763666"/>
    <lineage>
        <taxon>Bacteria</taxon>
        <taxon>Bacillati</taxon>
        <taxon>Bacillota</taxon>
        <taxon>Clostridia</taxon>
        <taxon>Lachnospirales</taxon>
        <taxon>Lachnospiraceae</taxon>
        <taxon>Zhenhengia</taxon>
    </lineage>
</organism>
<protein>
    <recommendedName>
        <fullName evidence="1">DUF5808 domain-containing protein</fullName>
    </recommendedName>
</protein>
<dbReference type="RefSeq" id="WP_249334807.1">
    <property type="nucleotide sequence ID" value="NZ_JACRSY010000089.1"/>
</dbReference>
<evidence type="ECO:0000313" key="2">
    <source>
        <dbReference type="EMBL" id="MBC8581740.1"/>
    </source>
</evidence>
<feature type="domain" description="DUF5808" evidence="1">
    <location>
        <begin position="29"/>
        <end position="54"/>
    </location>
</feature>
<evidence type="ECO:0000259" key="1">
    <source>
        <dbReference type="Pfam" id="PF19124"/>
    </source>
</evidence>
<proteinExistence type="predicted"/>
<dbReference type="AlphaFoldDB" id="A0A926EME9"/>
<name>A0A926EME9_9FIRM</name>
<dbReference type="Proteomes" id="UP000655830">
    <property type="component" value="Unassembled WGS sequence"/>
</dbReference>
<gene>
    <name evidence="2" type="ORF">H8718_19910</name>
</gene>
<reference evidence="2" key="1">
    <citation type="submission" date="2020-08" db="EMBL/GenBank/DDBJ databases">
        <title>Genome public.</title>
        <authorList>
            <person name="Liu C."/>
            <person name="Sun Q."/>
        </authorList>
    </citation>
    <scope>NUCLEOTIDE SEQUENCE</scope>
    <source>
        <strain evidence="2">NSJ-12</strain>
    </source>
</reference>
<evidence type="ECO:0000313" key="3">
    <source>
        <dbReference type="Proteomes" id="UP000655830"/>
    </source>
</evidence>
<keyword evidence="3" id="KW-1185">Reference proteome</keyword>
<dbReference type="EMBL" id="JACRSY010000089">
    <property type="protein sequence ID" value="MBC8581740.1"/>
    <property type="molecule type" value="Genomic_DNA"/>
</dbReference>